<proteinExistence type="predicted"/>
<reference evidence="1 2" key="1">
    <citation type="submission" date="2017-02" db="EMBL/GenBank/DDBJ databases">
        <title>Chromobacterium haemolyticum H5244.</title>
        <authorList>
            <person name="Gulvik C.A."/>
        </authorList>
    </citation>
    <scope>NUCLEOTIDE SEQUENCE [LARGE SCALE GENOMIC DNA]</scope>
    <source>
        <strain evidence="1 2">H5244</strain>
    </source>
</reference>
<protein>
    <recommendedName>
        <fullName evidence="3">Phage tail protein</fullName>
    </recommendedName>
</protein>
<evidence type="ECO:0000313" key="2">
    <source>
        <dbReference type="Proteomes" id="UP000192721"/>
    </source>
</evidence>
<organism evidence="1 2">
    <name type="scientific">Chromobacterium haemolyticum</name>
    <dbReference type="NCBI Taxonomy" id="394935"/>
    <lineage>
        <taxon>Bacteria</taxon>
        <taxon>Pseudomonadati</taxon>
        <taxon>Pseudomonadota</taxon>
        <taxon>Betaproteobacteria</taxon>
        <taxon>Neisseriales</taxon>
        <taxon>Chromobacteriaceae</taxon>
        <taxon>Chromobacterium</taxon>
    </lineage>
</organism>
<comment type="caution">
    <text evidence="1">The sequence shown here is derived from an EMBL/GenBank/DDBJ whole genome shotgun (WGS) entry which is preliminary data.</text>
</comment>
<name>A0A1W0CDR0_9NEIS</name>
<evidence type="ECO:0000313" key="1">
    <source>
        <dbReference type="EMBL" id="OQS32823.1"/>
    </source>
</evidence>
<dbReference type="RefSeq" id="WP_081556851.1">
    <property type="nucleotide sequence ID" value="NZ_MUKV01000043.1"/>
</dbReference>
<sequence length="194" mass="22832">MLRLKNEIDIQPLQGLYQGLSDAAFQNAWRRALRKTGNWVRVHVAKRLSTSTRIPQKVIKQRVYFFLRSQMHGKVWLGLNPIEAGRLGRARQTRAGVTVGRHRFPGAWVMRYRDPGGVYRRTGHWMTAKRHIVTNGPKGKDYWVTQRREAYEKVKVEWDAAAEAVFREVAEESRQRLLEILEQEIRWELRKATQ</sequence>
<accession>A0A1W0CDR0</accession>
<dbReference type="AlphaFoldDB" id="A0A1W0CDR0"/>
<gene>
    <name evidence="1" type="ORF">B0T45_21210</name>
</gene>
<dbReference type="Proteomes" id="UP000192721">
    <property type="component" value="Unassembled WGS sequence"/>
</dbReference>
<evidence type="ECO:0008006" key="3">
    <source>
        <dbReference type="Google" id="ProtNLM"/>
    </source>
</evidence>
<dbReference type="EMBL" id="MUKV01000043">
    <property type="protein sequence ID" value="OQS32823.1"/>
    <property type="molecule type" value="Genomic_DNA"/>
</dbReference>